<organism evidence="2 3">
    <name type="scientific">Pristionchus fissidentatus</name>
    <dbReference type="NCBI Taxonomy" id="1538716"/>
    <lineage>
        <taxon>Eukaryota</taxon>
        <taxon>Metazoa</taxon>
        <taxon>Ecdysozoa</taxon>
        <taxon>Nematoda</taxon>
        <taxon>Chromadorea</taxon>
        <taxon>Rhabditida</taxon>
        <taxon>Rhabditina</taxon>
        <taxon>Diplogasteromorpha</taxon>
        <taxon>Diplogasteroidea</taxon>
        <taxon>Neodiplogasteridae</taxon>
        <taxon>Pristionchus</taxon>
    </lineage>
</organism>
<accession>A0AAV5WTY5</accession>
<feature type="non-terminal residue" evidence="2">
    <location>
        <position position="1"/>
    </location>
</feature>
<gene>
    <name evidence="2" type="ORF">PFISCL1PPCAC_26085</name>
</gene>
<proteinExistence type="predicted"/>
<evidence type="ECO:0000256" key="1">
    <source>
        <dbReference type="SAM" id="MobiDB-lite"/>
    </source>
</evidence>
<dbReference type="Proteomes" id="UP001432322">
    <property type="component" value="Unassembled WGS sequence"/>
</dbReference>
<feature type="region of interest" description="Disordered" evidence="1">
    <location>
        <begin position="1"/>
        <end position="22"/>
    </location>
</feature>
<name>A0AAV5WTY5_9BILA</name>
<evidence type="ECO:0000313" key="2">
    <source>
        <dbReference type="EMBL" id="GMT34788.1"/>
    </source>
</evidence>
<reference evidence="2" key="1">
    <citation type="submission" date="2023-10" db="EMBL/GenBank/DDBJ databases">
        <title>Genome assembly of Pristionchus species.</title>
        <authorList>
            <person name="Yoshida K."/>
            <person name="Sommer R.J."/>
        </authorList>
    </citation>
    <scope>NUCLEOTIDE SEQUENCE</scope>
    <source>
        <strain evidence="2">RS5133</strain>
    </source>
</reference>
<dbReference type="EMBL" id="BTSY01000006">
    <property type="protein sequence ID" value="GMT34788.1"/>
    <property type="molecule type" value="Genomic_DNA"/>
</dbReference>
<protein>
    <submittedName>
        <fullName evidence="2">Uncharacterized protein</fullName>
    </submittedName>
</protein>
<comment type="caution">
    <text evidence="2">The sequence shown here is derived from an EMBL/GenBank/DDBJ whole genome shotgun (WGS) entry which is preliminary data.</text>
</comment>
<dbReference type="AlphaFoldDB" id="A0AAV5WTY5"/>
<sequence>RIFEDEKEIEKNETPDTSKTPDEKVAAAASIHGGAASAALSLADRAAQQLLIAHLQLQNKSGRYNHPLMVHAPPPFMQLQQFDAVGEEMRWQHLRQKNGTIMSMIIGMSVGNRGDNVRAIGSEASINNNLPSNRNPFR</sequence>
<keyword evidence="3" id="KW-1185">Reference proteome</keyword>
<evidence type="ECO:0000313" key="3">
    <source>
        <dbReference type="Proteomes" id="UP001432322"/>
    </source>
</evidence>